<evidence type="ECO:0000259" key="1">
    <source>
        <dbReference type="PROSITE" id="PS51786"/>
    </source>
</evidence>
<name>A0A381XET2_9ZZZZ</name>
<dbReference type="InterPro" id="IPR027065">
    <property type="entry name" value="Lon_Prtase"/>
</dbReference>
<dbReference type="InterPro" id="IPR008269">
    <property type="entry name" value="Lon_proteolytic"/>
</dbReference>
<protein>
    <recommendedName>
        <fullName evidence="1">Lon proteolytic domain-containing protein</fullName>
    </recommendedName>
</protein>
<dbReference type="SUPFAM" id="SSF54211">
    <property type="entry name" value="Ribosomal protein S5 domain 2-like"/>
    <property type="match status" value="1"/>
</dbReference>
<feature type="non-terminal residue" evidence="2">
    <location>
        <position position="1"/>
    </location>
</feature>
<evidence type="ECO:0000313" key="2">
    <source>
        <dbReference type="EMBL" id="SVA62981.1"/>
    </source>
</evidence>
<dbReference type="GO" id="GO:0030163">
    <property type="term" value="P:protein catabolic process"/>
    <property type="evidence" value="ECO:0007669"/>
    <property type="project" value="InterPro"/>
</dbReference>
<dbReference type="Pfam" id="PF05362">
    <property type="entry name" value="Lon_C"/>
    <property type="match status" value="1"/>
</dbReference>
<dbReference type="PROSITE" id="PS51786">
    <property type="entry name" value="LON_PROTEOLYTIC"/>
    <property type="match status" value="1"/>
</dbReference>
<sequence>VLPVGGVTAKVEAAIKSGIKEIIIPEANAEDLVLDKTQLDKIKIHKASRIKDVLRISMNKRKSKKILSKF</sequence>
<dbReference type="AlphaFoldDB" id="A0A381XET2"/>
<dbReference type="PANTHER" id="PTHR10046">
    <property type="entry name" value="ATP DEPENDENT LON PROTEASE FAMILY MEMBER"/>
    <property type="match status" value="1"/>
</dbReference>
<accession>A0A381XET2</accession>
<dbReference type="GO" id="GO:0004176">
    <property type="term" value="F:ATP-dependent peptidase activity"/>
    <property type="evidence" value="ECO:0007669"/>
    <property type="project" value="InterPro"/>
</dbReference>
<feature type="domain" description="Lon proteolytic" evidence="1">
    <location>
        <begin position="1"/>
        <end position="60"/>
    </location>
</feature>
<dbReference type="InterPro" id="IPR014721">
    <property type="entry name" value="Ribsml_uS5_D2-typ_fold_subgr"/>
</dbReference>
<dbReference type="GO" id="GO:0004252">
    <property type="term" value="F:serine-type endopeptidase activity"/>
    <property type="evidence" value="ECO:0007669"/>
    <property type="project" value="InterPro"/>
</dbReference>
<reference evidence="2" key="1">
    <citation type="submission" date="2018-05" db="EMBL/GenBank/DDBJ databases">
        <authorList>
            <person name="Lanie J.A."/>
            <person name="Ng W.-L."/>
            <person name="Kazmierczak K.M."/>
            <person name="Andrzejewski T.M."/>
            <person name="Davidsen T.M."/>
            <person name="Wayne K.J."/>
            <person name="Tettelin H."/>
            <person name="Glass J.I."/>
            <person name="Rusch D."/>
            <person name="Podicherti R."/>
            <person name="Tsui H.-C.T."/>
            <person name="Winkler M.E."/>
        </authorList>
    </citation>
    <scope>NUCLEOTIDE SEQUENCE</scope>
</reference>
<dbReference type="GO" id="GO:0006508">
    <property type="term" value="P:proteolysis"/>
    <property type="evidence" value="ECO:0007669"/>
    <property type="project" value="InterPro"/>
</dbReference>
<dbReference type="InterPro" id="IPR020568">
    <property type="entry name" value="Ribosomal_Su5_D2-typ_SF"/>
</dbReference>
<dbReference type="EMBL" id="UINC01014840">
    <property type="protein sequence ID" value="SVA62981.1"/>
    <property type="molecule type" value="Genomic_DNA"/>
</dbReference>
<organism evidence="2">
    <name type="scientific">marine metagenome</name>
    <dbReference type="NCBI Taxonomy" id="408172"/>
    <lineage>
        <taxon>unclassified sequences</taxon>
        <taxon>metagenomes</taxon>
        <taxon>ecological metagenomes</taxon>
    </lineage>
</organism>
<dbReference type="Gene3D" id="3.30.230.10">
    <property type="match status" value="1"/>
</dbReference>
<gene>
    <name evidence="2" type="ORF">METZ01_LOCUS115835</name>
</gene>
<proteinExistence type="predicted"/>
<dbReference type="GO" id="GO:0005524">
    <property type="term" value="F:ATP binding"/>
    <property type="evidence" value="ECO:0007669"/>
    <property type="project" value="InterPro"/>
</dbReference>